<dbReference type="EMBL" id="CACRXK020000152">
    <property type="protein sequence ID" value="CAB3978913.1"/>
    <property type="molecule type" value="Genomic_DNA"/>
</dbReference>
<name>A0A7D9D991_PARCT</name>
<proteinExistence type="predicted"/>
<keyword evidence="2" id="KW-1185">Reference proteome</keyword>
<reference evidence="1" key="1">
    <citation type="submission" date="2020-04" db="EMBL/GenBank/DDBJ databases">
        <authorList>
            <person name="Alioto T."/>
            <person name="Alioto T."/>
            <person name="Gomez Garrido J."/>
        </authorList>
    </citation>
    <scope>NUCLEOTIDE SEQUENCE</scope>
    <source>
        <strain evidence="1">A484AB</strain>
    </source>
</reference>
<organism evidence="1 2">
    <name type="scientific">Paramuricea clavata</name>
    <name type="common">Red gorgonian</name>
    <name type="synonym">Violescent sea-whip</name>
    <dbReference type="NCBI Taxonomy" id="317549"/>
    <lineage>
        <taxon>Eukaryota</taxon>
        <taxon>Metazoa</taxon>
        <taxon>Cnidaria</taxon>
        <taxon>Anthozoa</taxon>
        <taxon>Octocorallia</taxon>
        <taxon>Malacalcyonacea</taxon>
        <taxon>Plexauridae</taxon>
        <taxon>Paramuricea</taxon>
    </lineage>
</organism>
<gene>
    <name evidence="1" type="ORF">PACLA_8A082883</name>
</gene>
<dbReference type="AlphaFoldDB" id="A0A7D9D991"/>
<evidence type="ECO:0000313" key="2">
    <source>
        <dbReference type="Proteomes" id="UP001152795"/>
    </source>
</evidence>
<protein>
    <submittedName>
        <fullName evidence="1">Uncharacterized protein</fullName>
    </submittedName>
</protein>
<comment type="caution">
    <text evidence="1">The sequence shown here is derived from an EMBL/GenBank/DDBJ whole genome shotgun (WGS) entry which is preliminary data.</text>
</comment>
<accession>A0A7D9D991</accession>
<sequence length="70" mass="7897">MASETQNNELETQLVKDEAPLELKDGLGTSLIPKRANGVLVVWSHKYNKLDLAQERLSQGAWRTSERGFK</sequence>
<dbReference type="Proteomes" id="UP001152795">
    <property type="component" value="Unassembled WGS sequence"/>
</dbReference>
<evidence type="ECO:0000313" key="1">
    <source>
        <dbReference type="EMBL" id="CAB3978913.1"/>
    </source>
</evidence>